<feature type="chain" id="PRO_5042952612" description="DUF6089 domain-containing protein" evidence="1">
    <location>
        <begin position="32"/>
        <end position="288"/>
    </location>
</feature>
<feature type="domain" description="DUF6089" evidence="2">
    <location>
        <begin position="171"/>
        <end position="283"/>
    </location>
</feature>
<dbReference type="Pfam" id="PF19573">
    <property type="entry name" value="DUF6089"/>
    <property type="match status" value="2"/>
</dbReference>
<evidence type="ECO:0000313" key="4">
    <source>
        <dbReference type="Proteomes" id="UP001310022"/>
    </source>
</evidence>
<name>A0AAN5AIE0_9BACT</name>
<evidence type="ECO:0000259" key="2">
    <source>
        <dbReference type="Pfam" id="PF19573"/>
    </source>
</evidence>
<comment type="caution">
    <text evidence="3">The sequence shown here is derived from an EMBL/GenBank/DDBJ whole genome shotgun (WGS) entry which is preliminary data.</text>
</comment>
<organism evidence="3 4">
    <name type="scientific">Persicobacter diffluens</name>
    <dbReference type="NCBI Taxonomy" id="981"/>
    <lineage>
        <taxon>Bacteria</taxon>
        <taxon>Pseudomonadati</taxon>
        <taxon>Bacteroidota</taxon>
        <taxon>Cytophagia</taxon>
        <taxon>Cytophagales</taxon>
        <taxon>Persicobacteraceae</taxon>
        <taxon>Persicobacter</taxon>
    </lineage>
</organism>
<dbReference type="Gene3D" id="2.40.160.20">
    <property type="match status" value="1"/>
</dbReference>
<proteinExistence type="predicted"/>
<dbReference type="EMBL" id="BQKE01000001">
    <property type="protein sequence ID" value="GJM59712.1"/>
    <property type="molecule type" value="Genomic_DNA"/>
</dbReference>
<protein>
    <recommendedName>
        <fullName evidence="2">DUF6089 domain-containing protein</fullName>
    </recommendedName>
</protein>
<reference evidence="3 4" key="1">
    <citation type="submission" date="2021-12" db="EMBL/GenBank/DDBJ databases">
        <title>Genome sequencing of bacteria with rrn-lacking chromosome and rrn-plasmid.</title>
        <authorList>
            <person name="Anda M."/>
            <person name="Iwasaki W."/>
        </authorList>
    </citation>
    <scope>NUCLEOTIDE SEQUENCE [LARGE SCALE GENOMIC DNA]</scope>
    <source>
        <strain evidence="3 4">NBRC 15940</strain>
    </source>
</reference>
<feature type="signal peptide" evidence="1">
    <location>
        <begin position="1"/>
        <end position="31"/>
    </location>
</feature>
<evidence type="ECO:0000256" key="1">
    <source>
        <dbReference type="SAM" id="SignalP"/>
    </source>
</evidence>
<sequence>MVFLPKRKTYLCCKLTLLLGFMLVWKQEANAQFQEIGVGIGGMTYTGDIQPNFSFKETLPAVAVAYRRNYQYGFTMRYQLLVGSIQGSDANTARDNFATSRNASFNALMTEASAVMEYNFMDYKSSGSGYPWTPYLFLGVGFNYFQGTSSIAPIPPENSGVANIPATKYNYNSFSYTATITGGDSFIEQKNAFPLVIPLGFGFKYSLNPNWTLNLEFGARLTFTDRLDNVSQEIETSNHSQRYYPSEPEEVKKRDFYYGHDSNADMYYYFGLSLSYGFFSVPCPHDFY</sequence>
<accession>A0AAN5AIE0</accession>
<gene>
    <name evidence="3" type="ORF">PEDI_02640</name>
</gene>
<dbReference type="InterPro" id="IPR045743">
    <property type="entry name" value="DUF6089"/>
</dbReference>
<keyword evidence="4" id="KW-1185">Reference proteome</keyword>
<dbReference type="Proteomes" id="UP001310022">
    <property type="component" value="Unassembled WGS sequence"/>
</dbReference>
<keyword evidence="1" id="KW-0732">Signal</keyword>
<feature type="domain" description="DUF6089" evidence="2">
    <location>
        <begin position="20"/>
        <end position="145"/>
    </location>
</feature>
<evidence type="ECO:0000313" key="3">
    <source>
        <dbReference type="EMBL" id="GJM59712.1"/>
    </source>
</evidence>
<dbReference type="AlphaFoldDB" id="A0AAN5AIE0"/>